<gene>
    <name evidence="4" type="ORF">THAOC_08276</name>
</gene>
<keyword evidence="5" id="KW-1185">Reference proteome</keyword>
<name>K0SYA1_THAOC</name>
<dbReference type="Proteomes" id="UP000266841">
    <property type="component" value="Unassembled WGS sequence"/>
</dbReference>
<protein>
    <submittedName>
        <fullName evidence="4">Uncharacterized protein</fullName>
    </submittedName>
</protein>
<feature type="chain" id="PRO_5003841507" evidence="3">
    <location>
        <begin position="27"/>
        <end position="448"/>
    </location>
</feature>
<keyword evidence="3" id="KW-0732">Signal</keyword>
<sequence length="448" mass="49442">MGMKMGKVLQPLLVILCMVVTPLVDSFSASDALALSRRLSPTWDTCVYGQTVAELEAECDVLREEIKVLKKEALDKIDRLLGELGAPSEPSSSTPVETTVADDDLLPAPTPITFTGPNENTSTSRSKKPKKTISNLLDQEPGCPRVSTFFRDESQFHFAHGSQDWGVSGTRLQITFNAEFTSSQLYAKDDFLVGGYADAKILHVLDNEIKLSPSVTEGGRIFRVKDGGWQISQGDGPLGTNVLRFYIEVDEEITHSGSDVVVPQGRIYCSCGYFVTGKDSDSFKKEALEQELKGIDEKINELQDRKSALGLFNLDGIKLSREMSKLEKQAERVVGQLNYAAITEPDSRILRFSEDGTVGLTKEGGVCCQVKKGPLLEYHILGRFGIKCSRTFLAEETRLAVEFLELEPRRDQHLAAADMPPDVGHELRMIPPHAPEPNFLGFANDLLE</sequence>
<organism evidence="4 5">
    <name type="scientific">Thalassiosira oceanica</name>
    <name type="common">Marine diatom</name>
    <dbReference type="NCBI Taxonomy" id="159749"/>
    <lineage>
        <taxon>Eukaryota</taxon>
        <taxon>Sar</taxon>
        <taxon>Stramenopiles</taxon>
        <taxon>Ochrophyta</taxon>
        <taxon>Bacillariophyta</taxon>
        <taxon>Coscinodiscophyceae</taxon>
        <taxon>Thalassiosirophycidae</taxon>
        <taxon>Thalassiosirales</taxon>
        <taxon>Thalassiosiraceae</taxon>
        <taxon>Thalassiosira</taxon>
    </lineage>
</organism>
<reference evidence="4 5" key="1">
    <citation type="journal article" date="2012" name="Genome Biol.">
        <title>Genome and low-iron response of an oceanic diatom adapted to chronic iron limitation.</title>
        <authorList>
            <person name="Lommer M."/>
            <person name="Specht M."/>
            <person name="Roy A.S."/>
            <person name="Kraemer L."/>
            <person name="Andreson R."/>
            <person name="Gutowska M.A."/>
            <person name="Wolf J."/>
            <person name="Bergner S.V."/>
            <person name="Schilhabel M.B."/>
            <person name="Klostermeier U.C."/>
            <person name="Beiko R.G."/>
            <person name="Rosenstiel P."/>
            <person name="Hippler M."/>
            <person name="Laroche J."/>
        </authorList>
    </citation>
    <scope>NUCLEOTIDE SEQUENCE [LARGE SCALE GENOMIC DNA]</scope>
    <source>
        <strain evidence="4 5">CCMP1005</strain>
    </source>
</reference>
<evidence type="ECO:0000313" key="4">
    <source>
        <dbReference type="EMBL" id="EJK70370.1"/>
    </source>
</evidence>
<evidence type="ECO:0000256" key="3">
    <source>
        <dbReference type="SAM" id="SignalP"/>
    </source>
</evidence>
<evidence type="ECO:0000256" key="2">
    <source>
        <dbReference type="SAM" id="MobiDB-lite"/>
    </source>
</evidence>
<dbReference type="eggNOG" id="ENOG502RVNP">
    <property type="taxonomic scope" value="Eukaryota"/>
</dbReference>
<feature type="coiled-coil region" evidence="1">
    <location>
        <begin position="52"/>
        <end position="83"/>
    </location>
</feature>
<proteinExistence type="predicted"/>
<accession>K0SYA1</accession>
<dbReference type="EMBL" id="AGNL01008630">
    <property type="protein sequence ID" value="EJK70370.1"/>
    <property type="molecule type" value="Genomic_DNA"/>
</dbReference>
<feature type="region of interest" description="Disordered" evidence="2">
    <location>
        <begin position="109"/>
        <end position="137"/>
    </location>
</feature>
<keyword evidence="1" id="KW-0175">Coiled coil</keyword>
<dbReference type="OMA" id="YHILGRF"/>
<evidence type="ECO:0000313" key="5">
    <source>
        <dbReference type="Proteomes" id="UP000266841"/>
    </source>
</evidence>
<comment type="caution">
    <text evidence="4">The sequence shown here is derived from an EMBL/GenBank/DDBJ whole genome shotgun (WGS) entry which is preliminary data.</text>
</comment>
<feature type="signal peptide" evidence="3">
    <location>
        <begin position="1"/>
        <end position="26"/>
    </location>
</feature>
<evidence type="ECO:0000256" key="1">
    <source>
        <dbReference type="SAM" id="Coils"/>
    </source>
</evidence>
<dbReference type="OrthoDB" id="45740at2759"/>
<dbReference type="AlphaFoldDB" id="K0SYA1"/>